<evidence type="ECO:0000313" key="4">
    <source>
        <dbReference type="Proteomes" id="UP000018040"/>
    </source>
</evidence>
<proteinExistence type="predicted"/>
<accession>V6TRT7</accession>
<evidence type="ECO:0000313" key="3">
    <source>
        <dbReference type="EMBL" id="ESU41067.1"/>
    </source>
</evidence>
<feature type="transmembrane region" description="Helical" evidence="2">
    <location>
        <begin position="893"/>
        <end position="917"/>
    </location>
</feature>
<protein>
    <submittedName>
        <fullName evidence="3">Uncharacterized protein</fullName>
    </submittedName>
</protein>
<keyword evidence="2" id="KW-1133">Transmembrane helix</keyword>
<dbReference type="VEuPathDB" id="GiardiaDB:GL50581_4412"/>
<sequence length="933" mass="102440">MSMNFGAAGALDDAQDQEGYVNINQMASMISNCIKTKLNVADDDTVNVADIGPLVNLPADALKDYTESTGRISINGIVNCAVSQLAQNSVRSIRAETQDVQTRHQGSALRRLTGELKAITRRQSEVLGTQTVNSFDPAPSVTSLLGSNTQVLGSIAGSTYPHGFNIATFNELKTKNSDLSTQLSKADNKIGELKRLVLDKDYEIAQLNERIKGLMTDAANVPTMPQRAPTISPAELQSLQASFHEPLITLRGMLQDLHTAIIPASSSRPADYPISDETGLVDLEVKTGHQRLMLKEQITKILTATENILEGQRAAFKQLEEKDAHVLKALATSSESMQARLSSVQDTVINILEKRIGSTNNELVHTIKDYLDHLLASTSMTNQYTAVSITPEEQAIATIPLESRILSRMDIKDAVKDVLDVSCETLLVKLDELKESLVKADNLKPSDVEHGGITSADLTAILATQTSELAILLSDMQKKVAEEVSACIEQRLSQIQTELISGVHNLKGFLTKGSETLAHLKELSVRSPDAQLLADSTTQHWDANLVEGIAQDVVLKIQTKLDQYCTVAFPQTLIGQGSPYNQQSASVSGLLQAFVDSVFPDLKEGLQEIVTKQFTIHMETFAEEQLRFAEALCRDFKSILPEEIRENRSHQIPVSEVLRLENTLPTHTSQSTMLMGDGDPNCSPQDIVQGVSKLLEKKAPVISGIITKASKRSLATASRRDSRRLEESALIVLNDENDNVIDALVKEKDLLSICPGLVNEETGPQGKPLTEISLAIDQICTQPVQSNIPESFHTLRYPQYSFQALQHYLPETNTKLDLIEDHILRQFADVRNSIDGLTKSINTSTYITSSEAARMRQEYRDVAMTIDDINDGLAAVIESESARTLSNLRHIVWADYITVTAVLVLTLVIFFNLLVVFATQGCTQTLTELYDTV</sequence>
<name>V6TRT7_GIAIN</name>
<evidence type="ECO:0000256" key="1">
    <source>
        <dbReference type="SAM" id="Coils"/>
    </source>
</evidence>
<dbReference type="VEuPathDB" id="GiardiaDB:GL50803_0014071"/>
<dbReference type="AlphaFoldDB" id="V6TRT7"/>
<comment type="caution">
    <text evidence="3">The sequence shown here is derived from an EMBL/GenBank/DDBJ whole genome shotgun (WGS) entry which is preliminary data.</text>
</comment>
<dbReference type="VEuPathDB" id="GiardiaDB:QR46_0367"/>
<dbReference type="Proteomes" id="UP000018040">
    <property type="component" value="Unassembled WGS sequence"/>
</dbReference>
<evidence type="ECO:0000256" key="2">
    <source>
        <dbReference type="SAM" id="Phobius"/>
    </source>
</evidence>
<keyword evidence="2" id="KW-0472">Membrane</keyword>
<gene>
    <name evidence="3" type="ORF">GSB_150960</name>
</gene>
<dbReference type="OrthoDB" id="10257909at2759"/>
<keyword evidence="1" id="KW-0175">Coiled coil</keyword>
<reference evidence="4" key="1">
    <citation type="submission" date="2012-02" db="EMBL/GenBank/DDBJ databases">
        <title>Genome sequencing of Giardia lamblia Genotypes A2 and B isolates (DH and GS) and comparative analysis with the genomes of Genotypes A1 and E (WB and Pig).</title>
        <authorList>
            <person name="Adam R."/>
            <person name="Dahlstrom E."/>
            <person name="Martens C."/>
            <person name="Bruno D."/>
            <person name="Barbian K."/>
            <person name="Porcella S.F."/>
            <person name="Nash T."/>
        </authorList>
    </citation>
    <scope>NUCLEOTIDE SEQUENCE</scope>
    <source>
        <strain evidence="4">GS</strain>
    </source>
</reference>
<organism evidence="3 4">
    <name type="scientific">Giardia intestinalis</name>
    <name type="common">Giardia lamblia</name>
    <dbReference type="NCBI Taxonomy" id="5741"/>
    <lineage>
        <taxon>Eukaryota</taxon>
        <taxon>Metamonada</taxon>
        <taxon>Diplomonadida</taxon>
        <taxon>Hexamitidae</taxon>
        <taxon>Giardiinae</taxon>
        <taxon>Giardia</taxon>
    </lineage>
</organism>
<dbReference type="VEuPathDB" id="GiardiaDB:DHA2_150764"/>
<dbReference type="EMBL" id="AHHH01000150">
    <property type="protein sequence ID" value="ESU41067.1"/>
    <property type="molecule type" value="Genomic_DNA"/>
</dbReference>
<feature type="coiled-coil region" evidence="1">
    <location>
        <begin position="169"/>
        <end position="196"/>
    </location>
</feature>
<keyword evidence="2" id="KW-0812">Transmembrane</keyword>
<reference evidence="3 4" key="2">
    <citation type="journal article" date="2013" name="Genome Biol. Evol.">
        <title>Genome sequencing of Giardia lamblia genotypes A2 and B isolates (DH and GS) and comparative analysis with the genomes of genotypes A1 and E (WB and Pig).</title>
        <authorList>
            <person name="Adam R.D."/>
            <person name="Dahlstrom E.W."/>
            <person name="Martens C.A."/>
            <person name="Bruno D.P."/>
            <person name="Barbian K.D."/>
            <person name="Ricklefs S.M."/>
            <person name="Hernandez M.M."/>
            <person name="Narla N.P."/>
            <person name="Patel R.B."/>
            <person name="Porcella S.F."/>
            <person name="Nash T.E."/>
        </authorList>
    </citation>
    <scope>NUCLEOTIDE SEQUENCE [LARGE SCALE GENOMIC DNA]</scope>
    <source>
        <strain evidence="3 4">GS</strain>
    </source>
</reference>